<proteinExistence type="predicted"/>
<reference evidence="1 2" key="1">
    <citation type="submission" date="2011-02" db="EMBL/GenBank/DDBJ databases">
        <title>The Genome Sequence of Sphaeroforma arctica JP610.</title>
        <authorList>
            <consortium name="The Broad Institute Genome Sequencing Platform"/>
            <person name="Russ C."/>
            <person name="Cuomo C."/>
            <person name="Young S.K."/>
            <person name="Zeng Q."/>
            <person name="Gargeya S."/>
            <person name="Alvarado L."/>
            <person name="Berlin A."/>
            <person name="Chapman S.B."/>
            <person name="Chen Z."/>
            <person name="Freedman E."/>
            <person name="Gellesch M."/>
            <person name="Goldberg J."/>
            <person name="Griggs A."/>
            <person name="Gujja S."/>
            <person name="Heilman E."/>
            <person name="Heiman D."/>
            <person name="Howarth C."/>
            <person name="Mehta T."/>
            <person name="Neiman D."/>
            <person name="Pearson M."/>
            <person name="Roberts A."/>
            <person name="Saif S."/>
            <person name="Shea T."/>
            <person name="Shenoy N."/>
            <person name="Sisk P."/>
            <person name="Stolte C."/>
            <person name="Sykes S."/>
            <person name="White J."/>
            <person name="Yandava C."/>
            <person name="Burger G."/>
            <person name="Gray M.W."/>
            <person name="Holland P.W.H."/>
            <person name="King N."/>
            <person name="Lang F.B.F."/>
            <person name="Roger A.J."/>
            <person name="Ruiz-Trillo I."/>
            <person name="Haas B."/>
            <person name="Nusbaum C."/>
            <person name="Birren B."/>
        </authorList>
    </citation>
    <scope>NUCLEOTIDE SEQUENCE [LARGE SCALE GENOMIC DNA]</scope>
    <source>
        <strain evidence="1 2">JP610</strain>
    </source>
</reference>
<protein>
    <submittedName>
        <fullName evidence="1">Uncharacterized protein</fullName>
    </submittedName>
</protein>
<dbReference type="RefSeq" id="XP_014158754.1">
    <property type="nucleotide sequence ID" value="XM_014303279.1"/>
</dbReference>
<name>A0A0L0G738_9EUKA</name>
<sequence>MSGKSSGSVLNYKRLGLEVSEKSWPSLGTRPEWDNNYHAAASAGVCRDYSINQGPRSTGVGEFLPQIRMRPVTCFAASGEMKRENCALVLEAQISIVGLTPRRSKALTSRILLNI</sequence>
<accession>A0A0L0G738</accession>
<gene>
    <name evidence="1" type="ORF">SARC_02934</name>
</gene>
<dbReference type="AlphaFoldDB" id="A0A0L0G738"/>
<dbReference type="EMBL" id="KQ241736">
    <property type="protein sequence ID" value="KNC84852.1"/>
    <property type="molecule type" value="Genomic_DNA"/>
</dbReference>
<evidence type="ECO:0000313" key="2">
    <source>
        <dbReference type="Proteomes" id="UP000054560"/>
    </source>
</evidence>
<dbReference type="Proteomes" id="UP000054560">
    <property type="component" value="Unassembled WGS sequence"/>
</dbReference>
<organism evidence="1 2">
    <name type="scientific">Sphaeroforma arctica JP610</name>
    <dbReference type="NCBI Taxonomy" id="667725"/>
    <lineage>
        <taxon>Eukaryota</taxon>
        <taxon>Ichthyosporea</taxon>
        <taxon>Ichthyophonida</taxon>
        <taxon>Sphaeroforma</taxon>
    </lineage>
</organism>
<dbReference type="GeneID" id="25903438"/>
<keyword evidence="2" id="KW-1185">Reference proteome</keyword>
<evidence type="ECO:0000313" key="1">
    <source>
        <dbReference type="EMBL" id="KNC84852.1"/>
    </source>
</evidence>